<gene>
    <name evidence="3" type="ORF">B4U79_18818</name>
</gene>
<dbReference type="InterPro" id="IPR003959">
    <property type="entry name" value="ATPase_AAA_core"/>
</dbReference>
<dbReference type="PANTHER" id="PTHR23389">
    <property type="entry name" value="CHROMOSOME TRANSMISSION FIDELITY FACTOR 18"/>
    <property type="match status" value="1"/>
</dbReference>
<dbReference type="FunFam" id="3.40.50.300:FF:000395">
    <property type="entry name" value="Replication factor C subunit 1"/>
    <property type="match status" value="1"/>
</dbReference>
<protein>
    <submittedName>
        <fullName evidence="3">Replication factor C subunit-like protein</fullName>
    </submittedName>
</protein>
<dbReference type="STRING" id="1965070.A0A3S3NH67"/>
<organism evidence="3 4">
    <name type="scientific">Dinothrombium tinctorium</name>
    <dbReference type="NCBI Taxonomy" id="1965070"/>
    <lineage>
        <taxon>Eukaryota</taxon>
        <taxon>Metazoa</taxon>
        <taxon>Ecdysozoa</taxon>
        <taxon>Arthropoda</taxon>
        <taxon>Chelicerata</taxon>
        <taxon>Arachnida</taxon>
        <taxon>Acari</taxon>
        <taxon>Acariformes</taxon>
        <taxon>Trombidiformes</taxon>
        <taxon>Prostigmata</taxon>
        <taxon>Anystina</taxon>
        <taxon>Parasitengona</taxon>
        <taxon>Trombidioidea</taxon>
        <taxon>Trombidiidae</taxon>
        <taxon>Dinothrombium</taxon>
    </lineage>
</organism>
<sequence>KQINEEHIYQKLLIYNKCINYYAFIKKTEKSEILMKDPVKKLYIWLKNWNINFNNRREKSTQNGQKNQIVNDLMTSKWKSNSKAVLISGSSGIGKTCSVKIVCKQLKIKCIEFNASHSRKKQILSNLLDEIFENRIISFKDNLNLSKNYALLMDEIDGMSSTDDRGGIQELIKFVKKATIPIIFIANDRFHPKIKSLANYCFDLRFPKPSLQITKKFMLYISQKENFQIEHKDLENLIISLNFDIRQILHFLSFFKPYKKKFD</sequence>
<dbReference type="GO" id="GO:0005524">
    <property type="term" value="F:ATP binding"/>
    <property type="evidence" value="ECO:0007669"/>
    <property type="project" value="InterPro"/>
</dbReference>
<dbReference type="GO" id="GO:0005634">
    <property type="term" value="C:nucleus"/>
    <property type="evidence" value="ECO:0007669"/>
    <property type="project" value="TreeGrafter"/>
</dbReference>
<reference evidence="3 4" key="1">
    <citation type="journal article" date="2018" name="Gigascience">
        <title>Genomes of trombidid mites reveal novel predicted allergens and laterally-transferred genes associated with secondary metabolism.</title>
        <authorList>
            <person name="Dong X."/>
            <person name="Chaisiri K."/>
            <person name="Xia D."/>
            <person name="Armstrong S.D."/>
            <person name="Fang Y."/>
            <person name="Donnelly M.J."/>
            <person name="Kadowaki T."/>
            <person name="McGarry J.W."/>
            <person name="Darby A.C."/>
            <person name="Makepeace B.L."/>
        </authorList>
    </citation>
    <scope>NUCLEOTIDE SEQUENCE [LARGE SCALE GENOMIC DNA]</scope>
    <source>
        <strain evidence="3">UoL-WK</strain>
    </source>
</reference>
<proteinExistence type="predicted"/>
<keyword evidence="1" id="KW-0235">DNA replication</keyword>
<evidence type="ECO:0000259" key="2">
    <source>
        <dbReference type="SMART" id="SM00382"/>
    </source>
</evidence>
<dbReference type="Gene3D" id="3.40.50.300">
    <property type="entry name" value="P-loop containing nucleotide triphosphate hydrolases"/>
    <property type="match status" value="1"/>
</dbReference>
<dbReference type="OrthoDB" id="446168at2759"/>
<feature type="domain" description="AAA+ ATPase" evidence="2">
    <location>
        <begin position="81"/>
        <end position="211"/>
    </location>
</feature>
<evidence type="ECO:0000313" key="3">
    <source>
        <dbReference type="EMBL" id="RWR99225.1"/>
    </source>
</evidence>
<dbReference type="SMART" id="SM00382">
    <property type="entry name" value="AAA"/>
    <property type="match status" value="1"/>
</dbReference>
<accession>A0A3S3NH67</accession>
<dbReference type="Proteomes" id="UP000285301">
    <property type="component" value="Unassembled WGS sequence"/>
</dbReference>
<dbReference type="SUPFAM" id="SSF52540">
    <property type="entry name" value="P-loop containing nucleoside triphosphate hydrolases"/>
    <property type="match status" value="1"/>
</dbReference>
<dbReference type="GO" id="GO:0016887">
    <property type="term" value="F:ATP hydrolysis activity"/>
    <property type="evidence" value="ECO:0007669"/>
    <property type="project" value="InterPro"/>
</dbReference>
<dbReference type="PANTHER" id="PTHR23389:SF6">
    <property type="entry name" value="REPLICATION FACTOR C SUBUNIT 1"/>
    <property type="match status" value="1"/>
</dbReference>
<dbReference type="CDD" id="cd00009">
    <property type="entry name" value="AAA"/>
    <property type="match status" value="1"/>
</dbReference>
<dbReference type="GO" id="GO:0003677">
    <property type="term" value="F:DNA binding"/>
    <property type="evidence" value="ECO:0007669"/>
    <property type="project" value="TreeGrafter"/>
</dbReference>
<dbReference type="InterPro" id="IPR027417">
    <property type="entry name" value="P-loop_NTPase"/>
</dbReference>
<name>A0A3S3NH67_9ACAR</name>
<dbReference type="InterPro" id="IPR003593">
    <property type="entry name" value="AAA+_ATPase"/>
</dbReference>
<dbReference type="Pfam" id="PF00004">
    <property type="entry name" value="AAA"/>
    <property type="match status" value="1"/>
</dbReference>
<dbReference type="GO" id="GO:0006260">
    <property type="term" value="P:DNA replication"/>
    <property type="evidence" value="ECO:0007669"/>
    <property type="project" value="UniProtKB-KW"/>
</dbReference>
<evidence type="ECO:0000256" key="1">
    <source>
        <dbReference type="ARBA" id="ARBA00022705"/>
    </source>
</evidence>
<comment type="caution">
    <text evidence="3">The sequence shown here is derived from an EMBL/GenBank/DDBJ whole genome shotgun (WGS) entry which is preliminary data.</text>
</comment>
<dbReference type="EMBL" id="NCKU01016312">
    <property type="protein sequence ID" value="RWR99225.1"/>
    <property type="molecule type" value="Genomic_DNA"/>
</dbReference>
<dbReference type="AlphaFoldDB" id="A0A3S3NH67"/>
<keyword evidence="4" id="KW-1185">Reference proteome</keyword>
<evidence type="ECO:0000313" key="4">
    <source>
        <dbReference type="Proteomes" id="UP000285301"/>
    </source>
</evidence>
<feature type="non-terminal residue" evidence="3">
    <location>
        <position position="1"/>
    </location>
</feature>
<dbReference type="Gene3D" id="1.10.8.60">
    <property type="match status" value="1"/>
</dbReference>